<dbReference type="GO" id="GO:0004530">
    <property type="term" value="F:deoxyribonuclease I activity"/>
    <property type="evidence" value="ECO:0007669"/>
    <property type="project" value="TreeGrafter"/>
</dbReference>
<dbReference type="GO" id="GO:0030422">
    <property type="term" value="P:siRNA processing"/>
    <property type="evidence" value="ECO:0007669"/>
    <property type="project" value="TreeGrafter"/>
</dbReference>
<dbReference type="GO" id="GO:0004525">
    <property type="term" value="F:ribonuclease III activity"/>
    <property type="evidence" value="ECO:0007669"/>
    <property type="project" value="TreeGrafter"/>
</dbReference>
<dbReference type="PANTHER" id="PTHR14950:SF37">
    <property type="entry name" value="ENDORIBONUCLEASE DICER"/>
    <property type="match status" value="1"/>
</dbReference>
<sequence>MKSVYLLFSSLGCRPRIIGLAPWFLNDKVRLDDLSQSVSKLEAVTNSSLETVSDLMVVLKCGNRCTCRVVSSKTFVNDFDFSVVAVRILSSALRFCRNSHFFNEYARPVVEAFSKILSILEELGPWCAWRTCLIYERHLNKLNKSSVSEPHQLFIQLGQTYIRAAKKILEKHVKSVDSVAKLEAFVPDRVVRLLNILKSHCPVIVPGQLPNPASEFAGVVFVQRRYTAYILKLLLKKVQSWDVESFGYLKVDFMVGYSSSNLAMEDSMALHRRQEEVKANFRQKILNLLISTSILEDGVELRQCNIVVRYDIPLDFRSYLQSKGRARKRDSIFYFLVDQEVKEAFAERFKTFLLLEKVCSCSL</sequence>
<dbReference type="Pfam" id="PF20930">
    <property type="entry name" value="Dicer_PBD"/>
    <property type="match status" value="1"/>
</dbReference>
<dbReference type="InterPro" id="IPR027417">
    <property type="entry name" value="P-loop_NTPase"/>
</dbReference>
<dbReference type="AlphaFoldDB" id="A0A183J9F0"/>
<reference evidence="3 4" key="2">
    <citation type="submission" date="2018-11" db="EMBL/GenBank/DDBJ databases">
        <authorList>
            <consortium name="Pathogen Informatics"/>
        </authorList>
    </citation>
    <scope>NUCLEOTIDE SEQUENCE [LARGE SCALE GENOMIC DNA]</scope>
</reference>
<dbReference type="GO" id="GO:0005634">
    <property type="term" value="C:nucleus"/>
    <property type="evidence" value="ECO:0007669"/>
    <property type="project" value="TreeGrafter"/>
</dbReference>
<dbReference type="GO" id="GO:0005737">
    <property type="term" value="C:cytoplasm"/>
    <property type="evidence" value="ECO:0007669"/>
    <property type="project" value="TreeGrafter"/>
</dbReference>
<dbReference type="PROSITE" id="PS51194">
    <property type="entry name" value="HELICASE_CTER"/>
    <property type="match status" value="1"/>
</dbReference>
<protein>
    <submittedName>
        <fullName evidence="5">Helicase C-terminal domain-containing protein</fullName>
    </submittedName>
</protein>
<dbReference type="GO" id="GO:0070578">
    <property type="term" value="C:RISC-loading complex"/>
    <property type="evidence" value="ECO:0007669"/>
    <property type="project" value="TreeGrafter"/>
</dbReference>
<evidence type="ECO:0000259" key="2">
    <source>
        <dbReference type="PROSITE" id="PS51194"/>
    </source>
</evidence>
<evidence type="ECO:0000313" key="4">
    <source>
        <dbReference type="Proteomes" id="UP000270296"/>
    </source>
</evidence>
<reference evidence="5" key="1">
    <citation type="submission" date="2016-06" db="UniProtKB">
        <authorList>
            <consortium name="WormBaseParasite"/>
        </authorList>
    </citation>
    <scope>IDENTIFICATION</scope>
</reference>
<dbReference type="Proteomes" id="UP000270296">
    <property type="component" value="Unassembled WGS sequence"/>
</dbReference>
<name>A0A183J9F0_9BILA</name>
<dbReference type="SUPFAM" id="SSF52540">
    <property type="entry name" value="P-loop containing nucleoside triphosphate hydrolases"/>
    <property type="match status" value="1"/>
</dbReference>
<organism evidence="5">
    <name type="scientific">Soboliphyme baturini</name>
    <dbReference type="NCBI Taxonomy" id="241478"/>
    <lineage>
        <taxon>Eukaryota</taxon>
        <taxon>Metazoa</taxon>
        <taxon>Ecdysozoa</taxon>
        <taxon>Nematoda</taxon>
        <taxon>Enoplea</taxon>
        <taxon>Dorylaimia</taxon>
        <taxon>Dioctophymatida</taxon>
        <taxon>Dioctophymatoidea</taxon>
        <taxon>Soboliphymatidae</taxon>
        <taxon>Soboliphyme</taxon>
    </lineage>
</organism>
<dbReference type="OrthoDB" id="2392202at2759"/>
<dbReference type="GO" id="GO:0031054">
    <property type="term" value="P:pre-miRNA processing"/>
    <property type="evidence" value="ECO:0007669"/>
    <property type="project" value="TreeGrafter"/>
</dbReference>
<accession>A0A183J9F0</accession>
<evidence type="ECO:0000313" key="3">
    <source>
        <dbReference type="EMBL" id="VDP48994.1"/>
    </source>
</evidence>
<dbReference type="GO" id="GO:0003723">
    <property type="term" value="F:RNA binding"/>
    <property type="evidence" value="ECO:0007669"/>
    <property type="project" value="TreeGrafter"/>
</dbReference>
<dbReference type="Gene3D" id="3.40.50.300">
    <property type="entry name" value="P-loop containing nucleotide triphosphate hydrolases"/>
    <property type="match status" value="1"/>
</dbReference>
<proteinExistence type="predicted"/>
<dbReference type="Pfam" id="PF00271">
    <property type="entry name" value="Helicase_C"/>
    <property type="match status" value="1"/>
</dbReference>
<evidence type="ECO:0000256" key="1">
    <source>
        <dbReference type="ARBA" id="ARBA00022801"/>
    </source>
</evidence>
<dbReference type="InterPro" id="IPR048513">
    <property type="entry name" value="Dicer_PBD"/>
</dbReference>
<evidence type="ECO:0000313" key="5">
    <source>
        <dbReference type="WBParaSite" id="SBAD_0001290601-mRNA-1"/>
    </source>
</evidence>
<gene>
    <name evidence="3" type="ORF">SBAD_LOCUS12498</name>
</gene>
<feature type="domain" description="Helicase C-terminal" evidence="2">
    <location>
        <begin position="208"/>
        <end position="363"/>
    </location>
</feature>
<dbReference type="EMBL" id="UZAM01017965">
    <property type="protein sequence ID" value="VDP48994.1"/>
    <property type="molecule type" value="Genomic_DNA"/>
</dbReference>
<dbReference type="InterPro" id="IPR001650">
    <property type="entry name" value="Helicase_C-like"/>
</dbReference>
<keyword evidence="4" id="KW-1185">Reference proteome</keyword>
<dbReference type="CDD" id="cd15903">
    <property type="entry name" value="Dicer_PBD"/>
    <property type="match status" value="1"/>
</dbReference>
<dbReference type="WBParaSite" id="SBAD_0001290601-mRNA-1">
    <property type="protein sequence ID" value="SBAD_0001290601-mRNA-1"/>
    <property type="gene ID" value="SBAD_0001290601"/>
</dbReference>
<dbReference type="GO" id="GO:0006309">
    <property type="term" value="P:apoptotic DNA fragmentation"/>
    <property type="evidence" value="ECO:0007669"/>
    <property type="project" value="TreeGrafter"/>
</dbReference>
<keyword evidence="1" id="KW-0378">Hydrolase</keyword>
<dbReference type="PANTHER" id="PTHR14950">
    <property type="entry name" value="DICER-RELATED"/>
    <property type="match status" value="1"/>
</dbReference>